<evidence type="ECO:0000313" key="1">
    <source>
        <dbReference type="EMBL" id="MBP2233781.1"/>
    </source>
</evidence>
<evidence type="ECO:0000313" key="2">
    <source>
        <dbReference type="Proteomes" id="UP000730739"/>
    </source>
</evidence>
<accession>A0ABS4QT00</accession>
<proteinExistence type="predicted"/>
<gene>
    <name evidence="1" type="ORF">J2Z31_000271</name>
</gene>
<dbReference type="EMBL" id="JAGILA010000001">
    <property type="protein sequence ID" value="MBP2233781.1"/>
    <property type="molecule type" value="Genomic_DNA"/>
</dbReference>
<dbReference type="SUPFAM" id="SSF54909">
    <property type="entry name" value="Dimeric alpha+beta barrel"/>
    <property type="match status" value="1"/>
</dbReference>
<comment type="caution">
    <text evidence="1">The sequence shown here is derived from an EMBL/GenBank/DDBJ whole genome shotgun (WGS) entry which is preliminary data.</text>
</comment>
<organism evidence="1 2">
    <name type="scientific">Sinorhizobium kostiense</name>
    <dbReference type="NCBI Taxonomy" id="76747"/>
    <lineage>
        <taxon>Bacteria</taxon>
        <taxon>Pseudomonadati</taxon>
        <taxon>Pseudomonadota</taxon>
        <taxon>Alphaproteobacteria</taxon>
        <taxon>Hyphomicrobiales</taxon>
        <taxon>Rhizobiaceae</taxon>
        <taxon>Sinorhizobium/Ensifer group</taxon>
        <taxon>Sinorhizobium</taxon>
    </lineage>
</organism>
<keyword evidence="2" id="KW-1185">Reference proteome</keyword>
<dbReference type="Proteomes" id="UP000730739">
    <property type="component" value="Unassembled WGS sequence"/>
</dbReference>
<dbReference type="Gene3D" id="3.30.70.100">
    <property type="match status" value="1"/>
</dbReference>
<protein>
    <recommendedName>
        <fullName evidence="3">ABM domain-containing protein</fullName>
    </recommendedName>
</protein>
<dbReference type="InterPro" id="IPR011008">
    <property type="entry name" value="Dimeric_a/b-barrel"/>
</dbReference>
<reference evidence="1 2" key="1">
    <citation type="submission" date="2021-03" db="EMBL/GenBank/DDBJ databases">
        <title>Genomic Encyclopedia of Type Strains, Phase IV (KMG-IV): sequencing the most valuable type-strain genomes for metagenomic binning, comparative biology and taxonomic classification.</title>
        <authorList>
            <person name="Goeker M."/>
        </authorList>
    </citation>
    <scope>NUCLEOTIDE SEQUENCE [LARGE SCALE GENOMIC DNA]</scope>
    <source>
        <strain evidence="1 2">DSM 13372</strain>
    </source>
</reference>
<dbReference type="RefSeq" id="WP_209600075.1">
    <property type="nucleotide sequence ID" value="NZ_JAGILA010000001.1"/>
</dbReference>
<name>A0ABS4QT00_9HYPH</name>
<evidence type="ECO:0008006" key="3">
    <source>
        <dbReference type="Google" id="ProtNLM"/>
    </source>
</evidence>
<sequence length="99" mass="10902">MPTAHVLELAVCTVTDKEAALAARRKAIEAVSRYPGFVSWRAATACETADMFADLVEWESLEAAQAASKRVMSDPDFAPYMATIGTVQLMQHFLTEQHK</sequence>